<dbReference type="InterPro" id="IPR006015">
    <property type="entry name" value="Universal_stress_UspA"/>
</dbReference>
<comment type="similarity">
    <text evidence="1">Belongs to the universal stress protein A family.</text>
</comment>
<dbReference type="Pfam" id="PF00582">
    <property type="entry name" value="Usp"/>
    <property type="match status" value="1"/>
</dbReference>
<gene>
    <name evidence="3" type="ORF">SAMN05443667_11622</name>
</gene>
<dbReference type="CDD" id="cd00293">
    <property type="entry name" value="USP-like"/>
    <property type="match status" value="1"/>
</dbReference>
<dbReference type="AlphaFoldDB" id="A0A1H4G373"/>
<protein>
    <submittedName>
        <fullName evidence="3">Nucleotide-binding universal stress protein, UspA family</fullName>
    </submittedName>
</protein>
<dbReference type="OrthoDB" id="9788959at2"/>
<dbReference type="Proteomes" id="UP000198951">
    <property type="component" value="Unassembled WGS sequence"/>
</dbReference>
<dbReference type="InterPro" id="IPR014729">
    <property type="entry name" value="Rossmann-like_a/b/a_fold"/>
</dbReference>
<dbReference type="EMBL" id="FNRD01000016">
    <property type="protein sequence ID" value="SEB03378.1"/>
    <property type="molecule type" value="Genomic_DNA"/>
</dbReference>
<evidence type="ECO:0000313" key="4">
    <source>
        <dbReference type="Proteomes" id="UP000198951"/>
    </source>
</evidence>
<dbReference type="InterPro" id="IPR006016">
    <property type="entry name" value="UspA"/>
</dbReference>
<evidence type="ECO:0000313" key="3">
    <source>
        <dbReference type="EMBL" id="SEB03378.1"/>
    </source>
</evidence>
<evidence type="ECO:0000256" key="1">
    <source>
        <dbReference type="ARBA" id="ARBA00008791"/>
    </source>
</evidence>
<dbReference type="SUPFAM" id="SSF52402">
    <property type="entry name" value="Adenine nucleotide alpha hydrolases-like"/>
    <property type="match status" value="2"/>
</dbReference>
<dbReference type="PANTHER" id="PTHR46268:SF6">
    <property type="entry name" value="UNIVERSAL STRESS PROTEIN UP12"/>
    <property type="match status" value="1"/>
</dbReference>
<sequence length="277" mass="31363">MKRILFPTDFSKVATNAFVHALAFAKIIQGELIVLHSYPLLPIDDQFFPENFKMVYDTVELTEFDMFKEEIPKLRAIAEACNLDNIKMSHRLMEGDLIDNIKKVVDTDKVDYVVMGTSGVTDWDAVFVGSNSGDVIIGIAVPVLCIPLEAKHKTIKTIGFTTRYRAKDKIAINAVLNLAKIINANVKCLYVKTSDSDVSKETIAEWKVEFEKQPIEFVVVESDEINEAVLDFITNKNVDVLTMLIYKRGFFKGLFQPSYTKKSHPEFHIPILAIHID</sequence>
<dbReference type="STRING" id="150146.SAMN05443667_11622"/>
<dbReference type="PANTHER" id="PTHR46268">
    <property type="entry name" value="STRESS RESPONSE PROTEIN NHAX"/>
    <property type="match status" value="1"/>
</dbReference>
<dbReference type="Gene3D" id="3.40.50.620">
    <property type="entry name" value="HUPs"/>
    <property type="match status" value="2"/>
</dbReference>
<organism evidence="3 4">
    <name type="scientific">Flavobacterium gillisiae</name>
    <dbReference type="NCBI Taxonomy" id="150146"/>
    <lineage>
        <taxon>Bacteria</taxon>
        <taxon>Pseudomonadati</taxon>
        <taxon>Bacteroidota</taxon>
        <taxon>Flavobacteriia</taxon>
        <taxon>Flavobacteriales</taxon>
        <taxon>Flavobacteriaceae</taxon>
        <taxon>Flavobacterium</taxon>
    </lineage>
</organism>
<name>A0A1H4G373_9FLAO</name>
<dbReference type="PRINTS" id="PR01438">
    <property type="entry name" value="UNVRSLSTRESS"/>
</dbReference>
<proteinExistence type="inferred from homology"/>
<feature type="domain" description="UspA" evidence="2">
    <location>
        <begin position="1"/>
        <end position="147"/>
    </location>
</feature>
<evidence type="ECO:0000259" key="2">
    <source>
        <dbReference type="Pfam" id="PF00582"/>
    </source>
</evidence>
<dbReference type="RefSeq" id="WP_091093419.1">
    <property type="nucleotide sequence ID" value="NZ_FNRD01000016.1"/>
</dbReference>
<accession>A0A1H4G373</accession>
<reference evidence="4" key="1">
    <citation type="submission" date="2016-10" db="EMBL/GenBank/DDBJ databases">
        <authorList>
            <person name="Varghese N."/>
            <person name="Submissions S."/>
        </authorList>
    </citation>
    <scope>NUCLEOTIDE SEQUENCE [LARGE SCALE GENOMIC DNA]</scope>
    <source>
        <strain evidence="4">DSM 22376</strain>
    </source>
</reference>
<keyword evidence="4" id="KW-1185">Reference proteome</keyword>